<proteinExistence type="inferred from homology"/>
<evidence type="ECO:0000256" key="2">
    <source>
        <dbReference type="ARBA" id="ARBA00022598"/>
    </source>
</evidence>
<dbReference type="Pfam" id="PF04675">
    <property type="entry name" value="DNA_ligase_A_N"/>
    <property type="match status" value="1"/>
</dbReference>
<dbReference type="InterPro" id="IPR036599">
    <property type="entry name" value="DNA_ligase_N_sf"/>
</dbReference>
<dbReference type="InterPro" id="IPR012308">
    <property type="entry name" value="DNA_ligase_ATP-dep_N"/>
</dbReference>
<dbReference type="PROSITE" id="PS50160">
    <property type="entry name" value="DNA_LIGASE_A3"/>
    <property type="match status" value="1"/>
</dbReference>
<dbReference type="GO" id="GO:0006281">
    <property type="term" value="P:DNA repair"/>
    <property type="evidence" value="ECO:0007669"/>
    <property type="project" value="UniProtKB-KW"/>
</dbReference>
<dbReference type="STRING" id="1121387.GCA_000429885_01531"/>
<dbReference type="NCBIfam" id="TIGR00574">
    <property type="entry name" value="dnl1"/>
    <property type="match status" value="1"/>
</dbReference>
<comment type="function">
    <text evidence="14">DNA ligase that seals nicks in double-stranded DNA during DNA replication, DNA recombination and DNA repair.</text>
</comment>
<evidence type="ECO:0000256" key="5">
    <source>
        <dbReference type="ARBA" id="ARBA00022723"/>
    </source>
</evidence>
<evidence type="ECO:0000256" key="8">
    <source>
        <dbReference type="ARBA" id="ARBA00022840"/>
    </source>
</evidence>
<dbReference type="CDD" id="cd07901">
    <property type="entry name" value="Adenylation_DNA_ligase_Arch_LigB"/>
    <property type="match status" value="1"/>
</dbReference>
<name>A0A239V534_9MICO</name>
<dbReference type="GO" id="GO:0051301">
    <property type="term" value="P:cell division"/>
    <property type="evidence" value="ECO:0007669"/>
    <property type="project" value="UniProtKB-KW"/>
</dbReference>
<dbReference type="PANTHER" id="PTHR45674:SF13">
    <property type="entry name" value="DNA LIGASE-RELATED"/>
    <property type="match status" value="1"/>
</dbReference>
<evidence type="ECO:0000256" key="7">
    <source>
        <dbReference type="ARBA" id="ARBA00022763"/>
    </source>
</evidence>
<dbReference type="GO" id="GO:0006260">
    <property type="term" value="P:DNA replication"/>
    <property type="evidence" value="ECO:0007669"/>
    <property type="project" value="UniProtKB-KW"/>
</dbReference>
<dbReference type="Pfam" id="PF01068">
    <property type="entry name" value="DNA_ligase_A_M"/>
    <property type="match status" value="1"/>
</dbReference>
<dbReference type="GO" id="GO:0046872">
    <property type="term" value="F:metal ion binding"/>
    <property type="evidence" value="ECO:0007669"/>
    <property type="project" value="UniProtKB-KW"/>
</dbReference>
<dbReference type="Proteomes" id="UP000242637">
    <property type="component" value="Chromosome 1"/>
</dbReference>
<evidence type="ECO:0000256" key="11">
    <source>
        <dbReference type="ARBA" id="ARBA00023204"/>
    </source>
</evidence>
<dbReference type="GO" id="GO:0005524">
    <property type="term" value="F:ATP binding"/>
    <property type="evidence" value="ECO:0007669"/>
    <property type="project" value="UniProtKB-KW"/>
</dbReference>
<keyword evidence="6" id="KW-0547">Nucleotide-binding</keyword>
<evidence type="ECO:0000256" key="10">
    <source>
        <dbReference type="ARBA" id="ARBA00023172"/>
    </source>
</evidence>
<dbReference type="KEGG" id="dco:SAMEA4475696_0183"/>
<keyword evidence="9" id="KW-0460">Magnesium</keyword>
<evidence type="ECO:0000256" key="3">
    <source>
        <dbReference type="ARBA" id="ARBA00022618"/>
    </source>
</evidence>
<keyword evidence="4" id="KW-0235">DNA replication</keyword>
<dbReference type="SUPFAM" id="SSF56091">
    <property type="entry name" value="DNA ligase/mRNA capping enzyme, catalytic domain"/>
    <property type="match status" value="1"/>
</dbReference>
<evidence type="ECO:0000313" key="19">
    <source>
        <dbReference type="Proteomes" id="UP000242637"/>
    </source>
</evidence>
<comment type="catalytic activity">
    <reaction evidence="13">
        <text>ATP + (deoxyribonucleotide)n-3'-hydroxyl + 5'-phospho-(deoxyribonucleotide)m = (deoxyribonucleotide)n+m + AMP + diphosphate.</text>
        <dbReference type="EC" id="6.5.1.1"/>
    </reaction>
</comment>
<dbReference type="InterPro" id="IPR012309">
    <property type="entry name" value="DNA_ligase_ATP-dep_C"/>
</dbReference>
<evidence type="ECO:0000256" key="15">
    <source>
        <dbReference type="ARBA" id="ARBA00074842"/>
    </source>
</evidence>
<accession>A0A239V534</accession>
<dbReference type="NCBIfam" id="NF002868">
    <property type="entry name" value="PRK03180.1"/>
    <property type="match status" value="1"/>
</dbReference>
<dbReference type="PANTHER" id="PTHR45674">
    <property type="entry name" value="DNA LIGASE 1/3 FAMILY MEMBER"/>
    <property type="match status" value="1"/>
</dbReference>
<evidence type="ECO:0000256" key="16">
    <source>
        <dbReference type="RuleBase" id="RU004196"/>
    </source>
</evidence>
<keyword evidence="3" id="KW-0132">Cell division</keyword>
<comment type="similarity">
    <text evidence="16">Belongs to the ATP-dependent DNA ligase family.</text>
</comment>
<dbReference type="Pfam" id="PF04679">
    <property type="entry name" value="DNA_ligase_A_C"/>
    <property type="match status" value="1"/>
</dbReference>
<keyword evidence="19" id="KW-1185">Reference proteome</keyword>
<evidence type="ECO:0000256" key="4">
    <source>
        <dbReference type="ARBA" id="ARBA00022705"/>
    </source>
</evidence>
<dbReference type="GO" id="GO:0006310">
    <property type="term" value="P:DNA recombination"/>
    <property type="evidence" value="ECO:0007669"/>
    <property type="project" value="UniProtKB-KW"/>
</dbReference>
<keyword evidence="12" id="KW-0131">Cell cycle</keyword>
<dbReference type="Gene3D" id="1.10.3260.10">
    <property type="entry name" value="DNA ligase, ATP-dependent, N-terminal domain"/>
    <property type="match status" value="1"/>
</dbReference>
<keyword evidence="8" id="KW-0067">ATP-binding</keyword>
<evidence type="ECO:0000259" key="17">
    <source>
        <dbReference type="PROSITE" id="PS50160"/>
    </source>
</evidence>
<keyword evidence="2 18" id="KW-0436">Ligase</keyword>
<dbReference type="InterPro" id="IPR050191">
    <property type="entry name" value="ATP-dep_DNA_ligase"/>
</dbReference>
<keyword evidence="7" id="KW-0227">DNA damage</keyword>
<keyword evidence="5" id="KW-0479">Metal-binding</keyword>
<dbReference type="AlphaFoldDB" id="A0A239V534"/>
<dbReference type="GO" id="GO:0003910">
    <property type="term" value="F:DNA ligase (ATP) activity"/>
    <property type="evidence" value="ECO:0007669"/>
    <property type="project" value="UniProtKB-EC"/>
</dbReference>
<evidence type="ECO:0000256" key="1">
    <source>
        <dbReference type="ARBA" id="ARBA00012727"/>
    </source>
</evidence>
<evidence type="ECO:0000256" key="14">
    <source>
        <dbReference type="ARBA" id="ARBA00054532"/>
    </source>
</evidence>
<dbReference type="InterPro" id="IPR012310">
    <property type="entry name" value="DNA_ligase_ATP-dep_cent"/>
</dbReference>
<evidence type="ECO:0000256" key="9">
    <source>
        <dbReference type="ARBA" id="ARBA00022842"/>
    </source>
</evidence>
<dbReference type="EMBL" id="LT906453">
    <property type="protein sequence ID" value="SNV17327.1"/>
    <property type="molecule type" value="Genomic_DNA"/>
</dbReference>
<dbReference type="Gene3D" id="3.30.470.30">
    <property type="entry name" value="DNA ligase/mRNA capping enzyme"/>
    <property type="match status" value="1"/>
</dbReference>
<feature type="domain" description="ATP-dependent DNA ligase family profile" evidence="17">
    <location>
        <begin position="298"/>
        <end position="422"/>
    </location>
</feature>
<evidence type="ECO:0000256" key="12">
    <source>
        <dbReference type="ARBA" id="ARBA00023306"/>
    </source>
</evidence>
<evidence type="ECO:0000313" key="18">
    <source>
        <dbReference type="EMBL" id="SNV17327.1"/>
    </source>
</evidence>
<keyword evidence="11" id="KW-0234">DNA repair</keyword>
<evidence type="ECO:0000256" key="6">
    <source>
        <dbReference type="ARBA" id="ARBA00022741"/>
    </source>
</evidence>
<protein>
    <recommendedName>
        <fullName evidence="15">DNA ligase B</fullName>
        <ecNumber evidence="1">6.5.1.1</ecNumber>
    </recommendedName>
</protein>
<dbReference type="FunFam" id="2.40.50.140:FF:000163">
    <property type="entry name" value="Probable DNA ligase"/>
    <property type="match status" value="1"/>
</dbReference>
<dbReference type="InterPro" id="IPR000977">
    <property type="entry name" value="DNA_ligase_ATP-dep"/>
</dbReference>
<dbReference type="GO" id="GO:0003677">
    <property type="term" value="F:DNA binding"/>
    <property type="evidence" value="ECO:0007669"/>
    <property type="project" value="InterPro"/>
</dbReference>
<dbReference type="EC" id="6.5.1.1" evidence="1"/>
<keyword evidence="10" id="KW-0233">DNA recombination</keyword>
<dbReference type="GO" id="GO:0071897">
    <property type="term" value="P:DNA biosynthetic process"/>
    <property type="evidence" value="ECO:0007669"/>
    <property type="project" value="InterPro"/>
</dbReference>
<gene>
    <name evidence="18" type="ORF">SAMEA4475696_00183</name>
</gene>
<dbReference type="InterPro" id="IPR012340">
    <property type="entry name" value="NA-bd_OB-fold"/>
</dbReference>
<sequence length="526" mass="56550">MAAAMLKGMKFSQVVATSQQISATRSRTAKVQAVAHTLRLAAPREARLVAHYLSGSLPQRRTGVGARSLSNLPAPAATDTLHVADVDAIIADIAALSGSGSGTRRKEKLIDLFARATDNEQRLLRDLFTGQVRHGALDGVLQTAIAVAADVPVDAVRRAVMLAGSSAAVVEDALTGGVQALERVGLVVGRPLMPMLAASAPDVAEAVQQAGEGKKVAVERKLNGIRLQAHKNRDEVRLFTRSLDDITDRLPEVVEVIAAIPAQKAVIDAEAIALRPDGRPHPFQVTAARTASRNDPAALAANTPVSTFVFDMLHRDGHDLLDLPAKERIDQLNALIDEAHLVPRVITDRAEKTAEFFAAQIAAGHEGVVVKSLEAPYAAGRRGAGWIKVKPRHTLELVVLAVEWGSGRRSGKLSNIHLGASDGAGGFVMLGKTFKGMTGEMLDWQTTRFLELETHREGYVVHLRPEQVVEIAFDGLQQSTRYPAGLALRFARVLRYRHDKTANHIDTIDTIRALAGSPSAETDQRH</sequence>
<dbReference type="SUPFAM" id="SSF50249">
    <property type="entry name" value="Nucleic acid-binding proteins"/>
    <property type="match status" value="1"/>
</dbReference>
<dbReference type="Gene3D" id="2.40.50.140">
    <property type="entry name" value="Nucleic acid-binding proteins"/>
    <property type="match status" value="1"/>
</dbReference>
<dbReference type="SUPFAM" id="SSF117018">
    <property type="entry name" value="ATP-dependent DNA ligase DNA-binding domain"/>
    <property type="match status" value="1"/>
</dbReference>
<organism evidence="18 19">
    <name type="scientific">Dermatophilus congolensis</name>
    <dbReference type="NCBI Taxonomy" id="1863"/>
    <lineage>
        <taxon>Bacteria</taxon>
        <taxon>Bacillati</taxon>
        <taxon>Actinomycetota</taxon>
        <taxon>Actinomycetes</taxon>
        <taxon>Micrococcales</taxon>
        <taxon>Dermatophilaceae</taxon>
        <taxon>Dermatophilus</taxon>
    </lineage>
</organism>
<evidence type="ECO:0000256" key="13">
    <source>
        <dbReference type="ARBA" id="ARBA00034003"/>
    </source>
</evidence>
<reference evidence="18 19" key="1">
    <citation type="submission" date="2017-06" db="EMBL/GenBank/DDBJ databases">
        <authorList>
            <consortium name="Pathogen Informatics"/>
        </authorList>
    </citation>
    <scope>NUCLEOTIDE SEQUENCE [LARGE SCALE GENOMIC DNA]</scope>
    <source>
        <strain evidence="18 19">NCTC13039</strain>
    </source>
</reference>